<organism evidence="1">
    <name type="scientific">Brassica oleracea</name>
    <name type="common">Wild cabbage</name>
    <dbReference type="NCBI Taxonomy" id="3712"/>
    <lineage>
        <taxon>Eukaryota</taxon>
        <taxon>Viridiplantae</taxon>
        <taxon>Streptophyta</taxon>
        <taxon>Embryophyta</taxon>
        <taxon>Tracheophyta</taxon>
        <taxon>Spermatophyta</taxon>
        <taxon>Magnoliopsida</taxon>
        <taxon>eudicotyledons</taxon>
        <taxon>Gunneridae</taxon>
        <taxon>Pentapetalae</taxon>
        <taxon>rosids</taxon>
        <taxon>malvids</taxon>
        <taxon>Brassicales</taxon>
        <taxon>Brassicaceae</taxon>
        <taxon>Brassiceae</taxon>
        <taxon>Brassica</taxon>
    </lineage>
</organism>
<name>A0A3P6B5W4_BRAOL</name>
<evidence type="ECO:0000313" key="1">
    <source>
        <dbReference type="EMBL" id="VDC91871.1"/>
    </source>
</evidence>
<reference evidence="1" key="1">
    <citation type="submission" date="2018-11" db="EMBL/GenBank/DDBJ databases">
        <authorList>
            <consortium name="Genoscope - CEA"/>
            <person name="William W."/>
        </authorList>
    </citation>
    <scope>NUCLEOTIDE SEQUENCE</scope>
</reference>
<sequence length="42" mass="4813">MGMTYLFQLSSTYFCAHSYLLLFLQPHLVTTTTRSTVLSLLL</sequence>
<protein>
    <submittedName>
        <fullName evidence="1">Uncharacterized protein</fullName>
    </submittedName>
</protein>
<dbReference type="EMBL" id="LR031872">
    <property type="protein sequence ID" value="VDC91871.1"/>
    <property type="molecule type" value="Genomic_DNA"/>
</dbReference>
<proteinExistence type="predicted"/>
<accession>A0A3P6B5W4</accession>
<gene>
    <name evidence="1" type="ORF">BOLC3T16056H</name>
</gene>
<dbReference type="AlphaFoldDB" id="A0A3P6B5W4"/>